<reference evidence="2 3" key="1">
    <citation type="submission" date="2015-09" db="EMBL/GenBank/DDBJ databases">
        <title>Identification and resolution of microdiversity through metagenomic sequencing of parallel consortia.</title>
        <authorList>
            <person name="Nelson W.C."/>
            <person name="Romine M.F."/>
            <person name="Lindemann S.R."/>
        </authorList>
    </citation>
    <scope>NUCLEOTIDE SEQUENCE [LARGE SCALE GENOMIC DNA]</scope>
    <source>
        <strain evidence="2">Ana</strain>
    </source>
</reference>
<protein>
    <submittedName>
        <fullName evidence="2">TIR domain</fullName>
    </submittedName>
</protein>
<gene>
    <name evidence="2" type="ORF">HLUCCA11_05875</name>
</gene>
<dbReference type="SMART" id="SM00255">
    <property type="entry name" value="TIR"/>
    <property type="match status" value="1"/>
</dbReference>
<dbReference type="Proteomes" id="UP000050465">
    <property type="component" value="Unassembled WGS sequence"/>
</dbReference>
<proteinExistence type="predicted"/>
<dbReference type="Gene3D" id="3.40.50.10140">
    <property type="entry name" value="Toll/interleukin-1 receptor homology (TIR) domain"/>
    <property type="match status" value="1"/>
</dbReference>
<comment type="caution">
    <text evidence="2">The sequence shown here is derived from an EMBL/GenBank/DDBJ whole genome shotgun (WGS) entry which is preliminary data.</text>
</comment>
<evidence type="ECO:0000313" key="2">
    <source>
        <dbReference type="EMBL" id="KPQ36388.1"/>
    </source>
</evidence>
<evidence type="ECO:0000313" key="3">
    <source>
        <dbReference type="Proteomes" id="UP000050465"/>
    </source>
</evidence>
<dbReference type="GO" id="GO:0007165">
    <property type="term" value="P:signal transduction"/>
    <property type="evidence" value="ECO:0007669"/>
    <property type="project" value="InterPro"/>
</dbReference>
<accession>A0A0P8DI49</accession>
<dbReference type="PROSITE" id="PS50104">
    <property type="entry name" value="TIR"/>
    <property type="match status" value="1"/>
</dbReference>
<name>A0A0P8DI49_9CYAN</name>
<dbReference type="SUPFAM" id="SSF52200">
    <property type="entry name" value="Toll/Interleukin receptor TIR domain"/>
    <property type="match status" value="1"/>
</dbReference>
<organism evidence="2 3">
    <name type="scientific">Phormidesmis priestleyi Ana</name>
    <dbReference type="NCBI Taxonomy" id="1666911"/>
    <lineage>
        <taxon>Bacteria</taxon>
        <taxon>Bacillati</taxon>
        <taxon>Cyanobacteriota</taxon>
        <taxon>Cyanophyceae</taxon>
        <taxon>Leptolyngbyales</taxon>
        <taxon>Leptolyngbyaceae</taxon>
        <taxon>Phormidesmis</taxon>
    </lineage>
</organism>
<dbReference type="STRING" id="1666911.HLUCCA11_05875"/>
<evidence type="ECO:0000259" key="1">
    <source>
        <dbReference type="PROSITE" id="PS50104"/>
    </source>
</evidence>
<feature type="domain" description="TIR" evidence="1">
    <location>
        <begin position="10"/>
        <end position="163"/>
    </location>
</feature>
<dbReference type="Pfam" id="PF13676">
    <property type="entry name" value="TIR_2"/>
    <property type="match status" value="1"/>
</dbReference>
<dbReference type="AlphaFoldDB" id="A0A0P8DI49"/>
<dbReference type="EMBL" id="LJZR01000006">
    <property type="protein sequence ID" value="KPQ36388.1"/>
    <property type="molecule type" value="Genomic_DNA"/>
</dbReference>
<sequence>MNQQPASNDYQYDVFLSYSREPIIYEWVHEHFLDLFRFHLQGGLGYSPTIFVDTLSIYDGDAWPLRLKMALAYSKCLVVLSSPSYFESEWCMKECHVMLHREKEAGFGIEGNGRGLVLPVIISDGESRPQYMKNIQSTYFDQFVKRGSGFTKTELYIDFQVKMSEWTKEVARAIKNAPDWNSDWINERIINIPKLEIPDFDTPPRLR</sequence>
<dbReference type="InterPro" id="IPR000157">
    <property type="entry name" value="TIR_dom"/>
</dbReference>
<dbReference type="InterPro" id="IPR035897">
    <property type="entry name" value="Toll_tir_struct_dom_sf"/>
</dbReference>